<dbReference type="Gene3D" id="1.10.10.10">
    <property type="entry name" value="Winged helix-like DNA-binding domain superfamily/Winged helix DNA-binding domain"/>
    <property type="match status" value="1"/>
</dbReference>
<dbReference type="Proteomes" id="UP000298653">
    <property type="component" value="Chromosome"/>
</dbReference>
<dbReference type="OrthoDB" id="9795583at2"/>
<keyword evidence="3" id="KW-0238">DNA-binding</keyword>
<evidence type="ECO:0000256" key="4">
    <source>
        <dbReference type="ARBA" id="ARBA00023163"/>
    </source>
</evidence>
<keyword evidence="6" id="KW-1185">Reference proteome</keyword>
<evidence type="ECO:0008006" key="7">
    <source>
        <dbReference type="Google" id="ProtNLM"/>
    </source>
</evidence>
<dbReference type="Pfam" id="PF03965">
    <property type="entry name" value="Penicillinase_R"/>
    <property type="match status" value="1"/>
</dbReference>
<dbReference type="InterPro" id="IPR036390">
    <property type="entry name" value="WH_DNA-bd_sf"/>
</dbReference>
<dbReference type="InterPro" id="IPR036388">
    <property type="entry name" value="WH-like_DNA-bd_sf"/>
</dbReference>
<dbReference type="EMBL" id="CP040058">
    <property type="protein sequence ID" value="QCP34978.1"/>
    <property type="molecule type" value="Genomic_DNA"/>
</dbReference>
<accession>A0A4P8IBJ1</accession>
<proteinExistence type="inferred from homology"/>
<dbReference type="GO" id="GO:0045892">
    <property type="term" value="P:negative regulation of DNA-templated transcription"/>
    <property type="evidence" value="ECO:0007669"/>
    <property type="project" value="InterPro"/>
</dbReference>
<organism evidence="5 6">
    <name type="scientific">Anaerostipes rhamnosivorans</name>
    <dbReference type="NCBI Taxonomy" id="1229621"/>
    <lineage>
        <taxon>Bacteria</taxon>
        <taxon>Bacillati</taxon>
        <taxon>Bacillota</taxon>
        <taxon>Clostridia</taxon>
        <taxon>Lachnospirales</taxon>
        <taxon>Lachnospiraceae</taxon>
        <taxon>Anaerostipes</taxon>
    </lineage>
</organism>
<dbReference type="RefSeq" id="WP_137328415.1">
    <property type="nucleotide sequence ID" value="NZ_CP040058.1"/>
</dbReference>
<dbReference type="SUPFAM" id="SSF46785">
    <property type="entry name" value="Winged helix' DNA-binding domain"/>
    <property type="match status" value="1"/>
</dbReference>
<keyword evidence="4" id="KW-0804">Transcription</keyword>
<dbReference type="GO" id="GO:0003677">
    <property type="term" value="F:DNA binding"/>
    <property type="evidence" value="ECO:0007669"/>
    <property type="project" value="UniProtKB-KW"/>
</dbReference>
<comment type="similarity">
    <text evidence="1">Belongs to the BlaI transcriptional regulatory family.</text>
</comment>
<evidence type="ECO:0000256" key="2">
    <source>
        <dbReference type="ARBA" id="ARBA00023015"/>
    </source>
</evidence>
<dbReference type="AlphaFoldDB" id="A0A4P8IBJ1"/>
<evidence type="ECO:0000256" key="3">
    <source>
        <dbReference type="ARBA" id="ARBA00023125"/>
    </source>
</evidence>
<sequence length="107" mass="12725">MKDKDLTNREKLIMKCVWAAGQEISLQELQRELKERFQWDANRSTVRTFLSSMQGKEAVTVERRGRFSYIAPLYNEEKYKKAQLKKLMDFWFNGSKEDLIKALTEVN</sequence>
<keyword evidence="2" id="KW-0805">Transcription regulation</keyword>
<evidence type="ECO:0000313" key="5">
    <source>
        <dbReference type="EMBL" id="QCP34978.1"/>
    </source>
</evidence>
<protein>
    <recommendedName>
        <fullName evidence="7">Penicillinase repressor</fullName>
    </recommendedName>
</protein>
<gene>
    <name evidence="5" type="ORF">AR1Y2_1524</name>
</gene>
<evidence type="ECO:0000313" key="6">
    <source>
        <dbReference type="Proteomes" id="UP000298653"/>
    </source>
</evidence>
<reference evidence="5 6" key="1">
    <citation type="submission" date="2019-05" db="EMBL/GenBank/DDBJ databases">
        <title>Complete genome sequencing of Anaerostipes rhamnosivorans.</title>
        <authorList>
            <person name="Bui T.P.N."/>
            <person name="de Vos W.M."/>
        </authorList>
    </citation>
    <scope>NUCLEOTIDE SEQUENCE [LARGE SCALE GENOMIC DNA]</scope>
    <source>
        <strain evidence="5 6">1y2</strain>
    </source>
</reference>
<name>A0A4P8IBJ1_9FIRM</name>
<dbReference type="InterPro" id="IPR005650">
    <property type="entry name" value="BlaI_family"/>
</dbReference>
<evidence type="ECO:0000256" key="1">
    <source>
        <dbReference type="ARBA" id="ARBA00011046"/>
    </source>
</evidence>
<dbReference type="KEGG" id="arf:AR1Y2_1524"/>